<dbReference type="Gene3D" id="1.10.340.70">
    <property type="match status" value="1"/>
</dbReference>
<feature type="compositionally biased region" description="Basic and acidic residues" evidence="1">
    <location>
        <begin position="689"/>
        <end position="703"/>
    </location>
</feature>
<dbReference type="InterPro" id="IPR002156">
    <property type="entry name" value="RNaseH_domain"/>
</dbReference>
<feature type="region of interest" description="Disordered" evidence="1">
    <location>
        <begin position="1"/>
        <end position="158"/>
    </location>
</feature>
<dbReference type="CDD" id="cd09279">
    <property type="entry name" value="RNase_HI_like"/>
    <property type="match status" value="1"/>
</dbReference>
<feature type="region of interest" description="Disordered" evidence="1">
    <location>
        <begin position="663"/>
        <end position="712"/>
    </location>
</feature>
<dbReference type="GO" id="GO:0003676">
    <property type="term" value="F:nucleic acid binding"/>
    <property type="evidence" value="ECO:0007669"/>
    <property type="project" value="InterPro"/>
</dbReference>
<dbReference type="EMBL" id="OIVN01003657">
    <property type="protein sequence ID" value="SPD12703.1"/>
    <property type="molecule type" value="Genomic_DNA"/>
</dbReference>
<dbReference type="InterPro" id="IPR041588">
    <property type="entry name" value="Integrase_H2C2"/>
</dbReference>
<dbReference type="GO" id="GO:0015074">
    <property type="term" value="P:DNA integration"/>
    <property type="evidence" value="ECO:0007669"/>
    <property type="project" value="InterPro"/>
</dbReference>
<gene>
    <name evidence="3" type="ORF">FSB_LOCUS40585</name>
</gene>
<protein>
    <recommendedName>
        <fullName evidence="2">Integrase catalytic domain-containing protein</fullName>
    </recommendedName>
</protein>
<feature type="region of interest" description="Disordered" evidence="1">
    <location>
        <begin position="593"/>
        <end position="632"/>
    </location>
</feature>
<evidence type="ECO:0000313" key="3">
    <source>
        <dbReference type="EMBL" id="SPD12703.1"/>
    </source>
</evidence>
<dbReference type="GO" id="GO:0004523">
    <property type="term" value="F:RNA-DNA hybrid ribonuclease activity"/>
    <property type="evidence" value="ECO:0007669"/>
    <property type="project" value="InterPro"/>
</dbReference>
<dbReference type="SUPFAM" id="SSF56672">
    <property type="entry name" value="DNA/RNA polymerases"/>
    <property type="match status" value="1"/>
</dbReference>
<dbReference type="Gene3D" id="3.30.420.10">
    <property type="entry name" value="Ribonuclease H-like superfamily/Ribonuclease H"/>
    <property type="match status" value="2"/>
</dbReference>
<dbReference type="Pfam" id="PF17921">
    <property type="entry name" value="Integrase_H2C2"/>
    <property type="match status" value="1"/>
</dbReference>
<name>A0A2N9HLT1_FAGSY</name>
<dbReference type="Gene3D" id="3.10.10.10">
    <property type="entry name" value="HIV Type 1 Reverse Transcriptase, subunit A, domain 1"/>
    <property type="match status" value="1"/>
</dbReference>
<feature type="compositionally biased region" description="Basic and acidic residues" evidence="1">
    <location>
        <begin position="593"/>
        <end position="625"/>
    </location>
</feature>
<sequence length="1484" mass="170417">MEPPHIEPPRVESPRIEPPRVEQPRVEPPKVDPHRVEQPRVEPPRVEQPRFEPPRMEPPRVDPPRFEQHRMEPPRMEPPRFEQPRMEPPRFEQPRMEPPRFEPRIEPPWMGPPQFGFPRAEPYQGQPEGFRGEPPQRRNRPRNDHNGRNFPEEDIFDRGINLEERNQDIGPEPNLRPIQGQDLRDTIFEVLDQAFPGQRRTPRHPYRKPYPERIDREGWPRGFKIPDFTMFSGEDEKTALEHISRFTVQCGEYSNNGNGKLRMFPNSLIGQAFTWYATLPANSIESWEDMEEKFQSHFARSNIGVSMADLARLKQKPDESTEQFIMRFKRIRTRCHTTLPEAKYVKIAIDGLNFELRKKFEGITFVDLFKLLERASRFEGLLKEENQRKNSSYGTYYQDLNYEIDLAEYVGRGPFVCDALHKKQSQAKESNKPASPLKAYSFDVEKADEIFDILYKANQLKIIGRHRFPSKEELKGRDYCKWHSTYTHATKSCVSFRNVERQLVREMNSLKIERSIITRQGSSAKVSGRSLSIQDNNVHTDKGKNVACPTKQPIITYKEMLRKEPQQINSESDEDNTICERCSHILAKCFSKTKKEDDHKPPEKGEPKLVPKPIENSRPEPRSTTDSDSMEVITGAETPEYLRGPYVGENGTAVTITKNIATPVKGDTGHTVQDTRAESYPNKNSTETQDNHKRLEKNSKSVESETESEEIKALPAPVGPRRGQVVQVWFGRKKRSSRGNKEAKIEAEQPQETQMENVQDSPSKNAEDINGIKDVEDIEDVNDEENMEDIEDMEVSRIWKMLEISKTWGTSKTLKILIPLKILKESQKMAKFSVVMPLPYPKNSWQLLGYKEKKMLEGHYPSCWQRRKSAKTQMLNKPTNMKKKEAIDLALRKLVGYVTEKKLEQNSHFAECNVKPENGQGTTSQEHISTHPIRMDDIKEEVQDPLVEVNLGTKEDPRVTFVSGHLGPEEFNKIMIILKEYKDCFAWDYPELPGLNKKLVEHRLPIKEGFQPFQQHPRRMAPDITLKIKEEIERLVRAGFIRPARITLPNSFLSKPQIALTPFNLDSAGTAVAAGGGGAAAEVKGQALANFLADYPCENISQEPQYVALVPWKLYFDGSRAEQGPGVGIVLESPQGVKTQLAFRVEKVCSNNQVEYEDLVLRLEILLQMGIKNVTVFGDSQLVINQVRGQYKCGSVLLAPYLVSVQQLLQEFQECTLHHIPREENYEANRMAQATSRYRPIKDEGVEIEALKTRTLPSVFTRQLGTKIFTLEVGKEDWRSPIISYLKSLSGCTNNALKLKAKSYVLMEEDECLFKRAADGILLKCINTEEVMQVMAEVHEGICGAHQSGIKMKWLIHRYGYYWPKILKDYIEYAHGCEACQKHGPLPRLSAVELSSIIKPWPFKGWAMDLIGKVKLTSRKKNCFVIVATDYFTKWVEAKAYKDVTEYNVIKFVKETIVHRFGLPQSITVDNGMAFNGSRVMAFA</sequence>
<feature type="compositionally biased region" description="Basic and acidic residues" evidence="1">
    <location>
        <begin position="1"/>
        <end position="105"/>
    </location>
</feature>
<dbReference type="InterPro" id="IPR001584">
    <property type="entry name" value="Integrase_cat-core"/>
</dbReference>
<accession>A0A2N9HLT1</accession>
<reference evidence="3" key="1">
    <citation type="submission" date="2018-02" db="EMBL/GenBank/DDBJ databases">
        <authorList>
            <person name="Cohen D.B."/>
            <person name="Kent A.D."/>
        </authorList>
    </citation>
    <scope>NUCLEOTIDE SEQUENCE</scope>
</reference>
<dbReference type="PANTHER" id="PTHR48475">
    <property type="entry name" value="RIBONUCLEASE H"/>
    <property type="match status" value="1"/>
</dbReference>
<evidence type="ECO:0000256" key="1">
    <source>
        <dbReference type="SAM" id="MobiDB-lite"/>
    </source>
</evidence>
<dbReference type="PANTHER" id="PTHR48475:SF1">
    <property type="entry name" value="RNASE H TYPE-1 DOMAIN-CONTAINING PROTEIN"/>
    <property type="match status" value="1"/>
</dbReference>
<organism evidence="3">
    <name type="scientific">Fagus sylvatica</name>
    <name type="common">Beechnut</name>
    <dbReference type="NCBI Taxonomy" id="28930"/>
    <lineage>
        <taxon>Eukaryota</taxon>
        <taxon>Viridiplantae</taxon>
        <taxon>Streptophyta</taxon>
        <taxon>Embryophyta</taxon>
        <taxon>Tracheophyta</taxon>
        <taxon>Spermatophyta</taxon>
        <taxon>Magnoliopsida</taxon>
        <taxon>eudicotyledons</taxon>
        <taxon>Gunneridae</taxon>
        <taxon>Pentapetalae</taxon>
        <taxon>rosids</taxon>
        <taxon>fabids</taxon>
        <taxon>Fagales</taxon>
        <taxon>Fagaceae</taxon>
        <taxon>Fagus</taxon>
    </lineage>
</organism>
<dbReference type="Pfam" id="PF03732">
    <property type="entry name" value="Retrotrans_gag"/>
    <property type="match status" value="1"/>
</dbReference>
<dbReference type="PROSITE" id="PS50994">
    <property type="entry name" value="INTEGRASE"/>
    <property type="match status" value="1"/>
</dbReference>
<dbReference type="InterPro" id="IPR043502">
    <property type="entry name" value="DNA/RNA_pol_sf"/>
</dbReference>
<dbReference type="InterPro" id="IPR012337">
    <property type="entry name" value="RNaseH-like_sf"/>
</dbReference>
<evidence type="ECO:0000259" key="2">
    <source>
        <dbReference type="PROSITE" id="PS50994"/>
    </source>
</evidence>
<proteinExistence type="predicted"/>
<feature type="compositionally biased region" description="Basic and acidic residues" evidence="1">
    <location>
        <begin position="130"/>
        <end position="158"/>
    </location>
</feature>
<dbReference type="Pfam" id="PF13456">
    <property type="entry name" value="RVT_3"/>
    <property type="match status" value="1"/>
</dbReference>
<feature type="domain" description="Integrase catalytic" evidence="2">
    <location>
        <begin position="1398"/>
        <end position="1484"/>
    </location>
</feature>
<feature type="region of interest" description="Disordered" evidence="1">
    <location>
        <begin position="731"/>
        <end position="773"/>
    </location>
</feature>
<dbReference type="SUPFAM" id="SSF53098">
    <property type="entry name" value="Ribonuclease H-like"/>
    <property type="match status" value="2"/>
</dbReference>
<dbReference type="InterPro" id="IPR005162">
    <property type="entry name" value="Retrotrans_gag_dom"/>
</dbReference>
<feature type="compositionally biased region" description="Polar residues" evidence="1">
    <location>
        <begin position="750"/>
        <end position="764"/>
    </location>
</feature>
<dbReference type="InterPro" id="IPR036397">
    <property type="entry name" value="RNaseH_sf"/>
</dbReference>